<proteinExistence type="predicted"/>
<organism evidence="1 2">
    <name type="scientific">Caballeronia novacaledonica</name>
    <dbReference type="NCBI Taxonomy" id="1544861"/>
    <lineage>
        <taxon>Bacteria</taxon>
        <taxon>Pseudomonadati</taxon>
        <taxon>Pseudomonadota</taxon>
        <taxon>Betaproteobacteria</taxon>
        <taxon>Burkholderiales</taxon>
        <taxon>Burkholderiaceae</taxon>
        <taxon>Caballeronia</taxon>
    </lineage>
</organism>
<name>A0A2U3HY75_9BURK</name>
<sequence length="39" mass="4062">MNAPAKRNFAGLAGDPEVRKAVRIAIGQIGERVARALSG</sequence>
<gene>
    <name evidence="1" type="ORF">NOV72_00055</name>
</gene>
<keyword evidence="2" id="KW-1185">Reference proteome</keyword>
<accession>A0A2U3HY75</accession>
<evidence type="ECO:0000313" key="1">
    <source>
        <dbReference type="EMBL" id="SPB12748.1"/>
    </source>
</evidence>
<reference evidence="2" key="1">
    <citation type="submission" date="2018-01" db="EMBL/GenBank/DDBJ databases">
        <authorList>
            <person name="Peeters C."/>
        </authorList>
    </citation>
    <scope>NUCLEOTIDE SEQUENCE [LARGE SCALE GENOMIC DNA]</scope>
</reference>
<evidence type="ECO:0000313" key="2">
    <source>
        <dbReference type="Proteomes" id="UP000238169"/>
    </source>
</evidence>
<dbReference type="AlphaFoldDB" id="A0A2U3HY75"/>
<protein>
    <submittedName>
        <fullName evidence="1">Uncharacterized protein</fullName>
    </submittedName>
</protein>
<dbReference type="Proteomes" id="UP000238169">
    <property type="component" value="Unassembled WGS sequence"/>
</dbReference>
<dbReference type="EMBL" id="OGTP01000001">
    <property type="protein sequence ID" value="SPB12748.1"/>
    <property type="molecule type" value="Genomic_DNA"/>
</dbReference>